<dbReference type="PANTHER" id="PTHR47331:SF1">
    <property type="entry name" value="GAG-LIKE PROTEIN"/>
    <property type="match status" value="1"/>
</dbReference>
<evidence type="ECO:0000313" key="3">
    <source>
        <dbReference type="Proteomes" id="UP000008744"/>
    </source>
</evidence>
<name>B4HA49_DROPE</name>
<accession>B4HA49</accession>
<protein>
    <submittedName>
        <fullName evidence="2">GL15655</fullName>
    </submittedName>
</protein>
<feature type="region of interest" description="Disordered" evidence="1">
    <location>
        <begin position="1"/>
        <end position="64"/>
    </location>
</feature>
<dbReference type="Proteomes" id="UP000008744">
    <property type="component" value="Unassembled WGS sequence"/>
</dbReference>
<proteinExistence type="predicted"/>
<dbReference type="PhylomeDB" id="B4HA49"/>
<dbReference type="HOGENOM" id="CLU_1205879_0_0_1"/>
<gene>
    <name evidence="2" type="primary">Dper\GL15655</name>
    <name evidence="2" type="ORF">Dper_GL15655</name>
</gene>
<organism evidence="3">
    <name type="scientific">Drosophila persimilis</name>
    <name type="common">Fruit fly</name>
    <dbReference type="NCBI Taxonomy" id="7234"/>
    <lineage>
        <taxon>Eukaryota</taxon>
        <taxon>Metazoa</taxon>
        <taxon>Ecdysozoa</taxon>
        <taxon>Arthropoda</taxon>
        <taxon>Hexapoda</taxon>
        <taxon>Insecta</taxon>
        <taxon>Pterygota</taxon>
        <taxon>Neoptera</taxon>
        <taxon>Endopterygota</taxon>
        <taxon>Diptera</taxon>
        <taxon>Brachycera</taxon>
        <taxon>Muscomorpha</taxon>
        <taxon>Ephydroidea</taxon>
        <taxon>Drosophilidae</taxon>
        <taxon>Drosophila</taxon>
        <taxon>Sophophora</taxon>
    </lineage>
</organism>
<reference evidence="2 3" key="1">
    <citation type="journal article" date="2007" name="Nature">
        <title>Evolution of genes and genomes on the Drosophila phylogeny.</title>
        <authorList>
            <consortium name="Drosophila 12 Genomes Consortium"/>
            <person name="Clark A.G."/>
            <person name="Eisen M.B."/>
            <person name="Smith D.R."/>
            <person name="Bergman C.M."/>
            <person name="Oliver B."/>
            <person name="Markow T.A."/>
            <person name="Kaufman T.C."/>
            <person name="Kellis M."/>
            <person name="Gelbart W."/>
            <person name="Iyer V.N."/>
            <person name="Pollard D.A."/>
            <person name="Sackton T.B."/>
            <person name="Larracuente A.M."/>
            <person name="Singh N.D."/>
            <person name="Abad J.P."/>
            <person name="Abt D.N."/>
            <person name="Adryan B."/>
            <person name="Aguade M."/>
            <person name="Akashi H."/>
            <person name="Anderson W.W."/>
            <person name="Aquadro C.F."/>
            <person name="Ardell D.H."/>
            <person name="Arguello R."/>
            <person name="Artieri C.G."/>
            <person name="Barbash D.A."/>
            <person name="Barker D."/>
            <person name="Barsanti P."/>
            <person name="Batterham P."/>
            <person name="Batzoglou S."/>
            <person name="Begun D."/>
            <person name="Bhutkar A."/>
            <person name="Blanco E."/>
            <person name="Bosak S.A."/>
            <person name="Bradley R.K."/>
            <person name="Brand A.D."/>
            <person name="Brent M.R."/>
            <person name="Brooks A.N."/>
            <person name="Brown R.H."/>
            <person name="Butlin R.K."/>
            <person name="Caggese C."/>
            <person name="Calvi B.R."/>
            <person name="Bernardo de Carvalho A."/>
            <person name="Caspi A."/>
            <person name="Castrezana S."/>
            <person name="Celniker S.E."/>
            <person name="Chang J.L."/>
            <person name="Chapple C."/>
            <person name="Chatterji S."/>
            <person name="Chinwalla A."/>
            <person name="Civetta A."/>
            <person name="Clifton S.W."/>
            <person name="Comeron J.M."/>
            <person name="Costello J.C."/>
            <person name="Coyne J.A."/>
            <person name="Daub J."/>
            <person name="David R.G."/>
            <person name="Delcher A.L."/>
            <person name="Delehaunty K."/>
            <person name="Do C.B."/>
            <person name="Ebling H."/>
            <person name="Edwards K."/>
            <person name="Eickbush T."/>
            <person name="Evans J.D."/>
            <person name="Filipski A."/>
            <person name="Findeiss S."/>
            <person name="Freyhult E."/>
            <person name="Fulton L."/>
            <person name="Fulton R."/>
            <person name="Garcia A.C."/>
            <person name="Gardiner A."/>
            <person name="Garfield D.A."/>
            <person name="Garvin B.E."/>
            <person name="Gibson G."/>
            <person name="Gilbert D."/>
            <person name="Gnerre S."/>
            <person name="Godfrey J."/>
            <person name="Good R."/>
            <person name="Gotea V."/>
            <person name="Gravely B."/>
            <person name="Greenberg A.J."/>
            <person name="Griffiths-Jones S."/>
            <person name="Gross S."/>
            <person name="Guigo R."/>
            <person name="Gustafson E.A."/>
            <person name="Haerty W."/>
            <person name="Hahn M.W."/>
            <person name="Halligan D.L."/>
            <person name="Halpern A.L."/>
            <person name="Halter G.M."/>
            <person name="Han M.V."/>
            <person name="Heger A."/>
            <person name="Hillier L."/>
            <person name="Hinrichs A.S."/>
            <person name="Holmes I."/>
            <person name="Hoskins R.A."/>
            <person name="Hubisz M.J."/>
            <person name="Hultmark D."/>
            <person name="Huntley M.A."/>
            <person name="Jaffe D.B."/>
            <person name="Jagadeeshan S."/>
            <person name="Jeck W.R."/>
            <person name="Johnson J."/>
            <person name="Jones C.D."/>
            <person name="Jordan W.C."/>
            <person name="Karpen G.H."/>
            <person name="Kataoka E."/>
            <person name="Keightley P.D."/>
            <person name="Kheradpour P."/>
            <person name="Kirkness E.F."/>
            <person name="Koerich L.B."/>
            <person name="Kristiansen K."/>
            <person name="Kudrna D."/>
            <person name="Kulathinal R.J."/>
            <person name="Kumar S."/>
            <person name="Kwok R."/>
            <person name="Lander E."/>
            <person name="Langley C.H."/>
            <person name="Lapoint R."/>
            <person name="Lazzaro B.P."/>
            <person name="Lee S.J."/>
            <person name="Levesque L."/>
            <person name="Li R."/>
            <person name="Lin C.F."/>
            <person name="Lin M.F."/>
            <person name="Lindblad-Toh K."/>
            <person name="Llopart A."/>
            <person name="Long M."/>
            <person name="Low L."/>
            <person name="Lozovsky E."/>
            <person name="Lu J."/>
            <person name="Luo M."/>
            <person name="Machado C.A."/>
            <person name="Makalowski W."/>
            <person name="Marzo M."/>
            <person name="Matsuda M."/>
            <person name="Matzkin L."/>
            <person name="McAllister B."/>
            <person name="McBride C.S."/>
            <person name="McKernan B."/>
            <person name="McKernan K."/>
            <person name="Mendez-Lago M."/>
            <person name="Minx P."/>
            <person name="Mollenhauer M.U."/>
            <person name="Montooth K."/>
            <person name="Mount S.M."/>
            <person name="Mu X."/>
            <person name="Myers E."/>
            <person name="Negre B."/>
            <person name="Newfeld S."/>
            <person name="Nielsen R."/>
            <person name="Noor M.A."/>
            <person name="O'Grady P."/>
            <person name="Pachter L."/>
            <person name="Papaceit M."/>
            <person name="Parisi M.J."/>
            <person name="Parisi M."/>
            <person name="Parts L."/>
            <person name="Pedersen J.S."/>
            <person name="Pesole G."/>
            <person name="Phillippy A.M."/>
            <person name="Ponting C.P."/>
            <person name="Pop M."/>
            <person name="Porcelli D."/>
            <person name="Powell J.R."/>
            <person name="Prohaska S."/>
            <person name="Pruitt K."/>
            <person name="Puig M."/>
            <person name="Quesneville H."/>
            <person name="Ram K.R."/>
            <person name="Rand D."/>
            <person name="Rasmussen M.D."/>
            <person name="Reed L.K."/>
            <person name="Reenan R."/>
            <person name="Reily A."/>
            <person name="Remington K.A."/>
            <person name="Rieger T.T."/>
            <person name="Ritchie M.G."/>
            <person name="Robin C."/>
            <person name="Rogers Y.H."/>
            <person name="Rohde C."/>
            <person name="Rozas J."/>
            <person name="Rubenfield M.J."/>
            <person name="Ruiz A."/>
            <person name="Russo S."/>
            <person name="Salzberg S.L."/>
            <person name="Sanchez-Gracia A."/>
            <person name="Saranga D.J."/>
            <person name="Sato H."/>
            <person name="Schaeffer S.W."/>
            <person name="Schatz M.C."/>
            <person name="Schlenke T."/>
            <person name="Schwartz R."/>
            <person name="Segarra C."/>
            <person name="Singh R.S."/>
            <person name="Sirot L."/>
            <person name="Sirota M."/>
            <person name="Sisneros N.B."/>
            <person name="Smith C.D."/>
            <person name="Smith T.F."/>
            <person name="Spieth J."/>
            <person name="Stage D.E."/>
            <person name="Stark A."/>
            <person name="Stephan W."/>
            <person name="Strausberg R.L."/>
            <person name="Strempel S."/>
            <person name="Sturgill D."/>
            <person name="Sutton G."/>
            <person name="Sutton G.G."/>
            <person name="Tao W."/>
            <person name="Teichmann S."/>
            <person name="Tobari Y.N."/>
            <person name="Tomimura Y."/>
            <person name="Tsolas J.M."/>
            <person name="Valente V.L."/>
            <person name="Venter E."/>
            <person name="Venter J.C."/>
            <person name="Vicario S."/>
            <person name="Vieira F.G."/>
            <person name="Vilella A.J."/>
            <person name="Villasante A."/>
            <person name="Walenz B."/>
            <person name="Wang J."/>
            <person name="Wasserman M."/>
            <person name="Watts T."/>
            <person name="Wilson D."/>
            <person name="Wilson R.K."/>
            <person name="Wing R.A."/>
            <person name="Wolfner M.F."/>
            <person name="Wong A."/>
            <person name="Wong G.K."/>
            <person name="Wu C.I."/>
            <person name="Wu G."/>
            <person name="Yamamoto D."/>
            <person name="Yang H.P."/>
            <person name="Yang S.P."/>
            <person name="Yorke J.A."/>
            <person name="Yoshida K."/>
            <person name="Zdobnov E."/>
            <person name="Zhang P."/>
            <person name="Zhang Y."/>
            <person name="Zimin A.V."/>
            <person name="Baldwin J."/>
            <person name="Abdouelleil A."/>
            <person name="Abdulkadir J."/>
            <person name="Abebe A."/>
            <person name="Abera B."/>
            <person name="Abreu J."/>
            <person name="Acer S.C."/>
            <person name="Aftuck L."/>
            <person name="Alexander A."/>
            <person name="An P."/>
            <person name="Anderson E."/>
            <person name="Anderson S."/>
            <person name="Arachi H."/>
            <person name="Azer M."/>
            <person name="Bachantsang P."/>
            <person name="Barry A."/>
            <person name="Bayul T."/>
            <person name="Berlin A."/>
            <person name="Bessette D."/>
            <person name="Bloom T."/>
            <person name="Blye J."/>
            <person name="Boguslavskiy L."/>
            <person name="Bonnet C."/>
            <person name="Boukhgalter B."/>
            <person name="Bourzgui I."/>
            <person name="Brown A."/>
            <person name="Cahill P."/>
            <person name="Channer S."/>
            <person name="Cheshatsang Y."/>
            <person name="Chuda L."/>
            <person name="Citroen M."/>
            <person name="Collymore A."/>
            <person name="Cooke P."/>
            <person name="Costello M."/>
            <person name="D'Aco K."/>
            <person name="Daza R."/>
            <person name="De Haan G."/>
            <person name="DeGray S."/>
            <person name="DeMaso C."/>
            <person name="Dhargay N."/>
            <person name="Dooley K."/>
            <person name="Dooley E."/>
            <person name="Doricent M."/>
            <person name="Dorje P."/>
            <person name="Dorjee K."/>
            <person name="Dupes A."/>
            <person name="Elong R."/>
            <person name="Falk J."/>
            <person name="Farina A."/>
            <person name="Faro S."/>
            <person name="Ferguson D."/>
            <person name="Fisher S."/>
            <person name="Foley C.D."/>
            <person name="Franke A."/>
            <person name="Friedrich D."/>
            <person name="Gadbois L."/>
            <person name="Gearin G."/>
            <person name="Gearin C.R."/>
            <person name="Giannoukos G."/>
            <person name="Goode T."/>
            <person name="Graham J."/>
            <person name="Grandbois E."/>
            <person name="Grewal S."/>
            <person name="Gyaltsen K."/>
            <person name="Hafez N."/>
            <person name="Hagos B."/>
            <person name="Hall J."/>
            <person name="Henson C."/>
            <person name="Hollinger A."/>
            <person name="Honan T."/>
            <person name="Huard M.D."/>
            <person name="Hughes L."/>
            <person name="Hurhula B."/>
            <person name="Husby M.E."/>
            <person name="Kamat A."/>
            <person name="Kanga B."/>
            <person name="Kashin S."/>
            <person name="Khazanovich D."/>
            <person name="Kisner P."/>
            <person name="Lance K."/>
            <person name="Lara M."/>
            <person name="Lee W."/>
            <person name="Lennon N."/>
            <person name="Letendre F."/>
            <person name="LeVine R."/>
            <person name="Lipovsky A."/>
            <person name="Liu X."/>
            <person name="Liu J."/>
            <person name="Liu S."/>
            <person name="Lokyitsang T."/>
            <person name="Lokyitsang Y."/>
            <person name="Lubonja R."/>
            <person name="Lui A."/>
            <person name="MacDonald P."/>
            <person name="Magnisalis V."/>
            <person name="Maru K."/>
            <person name="Matthews C."/>
            <person name="McCusker W."/>
            <person name="McDonough S."/>
            <person name="Mehta T."/>
            <person name="Meldrim J."/>
            <person name="Meneus L."/>
            <person name="Mihai O."/>
            <person name="Mihalev A."/>
            <person name="Mihova T."/>
            <person name="Mittelman R."/>
            <person name="Mlenga V."/>
            <person name="Montmayeur A."/>
            <person name="Mulrain L."/>
            <person name="Navidi A."/>
            <person name="Naylor J."/>
            <person name="Negash T."/>
            <person name="Nguyen T."/>
            <person name="Nguyen N."/>
            <person name="Nicol R."/>
            <person name="Norbu C."/>
            <person name="Norbu N."/>
            <person name="Novod N."/>
            <person name="O'Neill B."/>
            <person name="Osman S."/>
            <person name="Markiewicz E."/>
            <person name="Oyono O.L."/>
            <person name="Patti C."/>
            <person name="Phunkhang P."/>
            <person name="Pierre F."/>
            <person name="Priest M."/>
            <person name="Raghuraman S."/>
            <person name="Rege F."/>
            <person name="Reyes R."/>
            <person name="Rise C."/>
            <person name="Rogov P."/>
            <person name="Ross K."/>
            <person name="Ryan E."/>
            <person name="Settipalli S."/>
            <person name="Shea T."/>
            <person name="Sherpa N."/>
            <person name="Shi L."/>
            <person name="Shih D."/>
            <person name="Sparrow T."/>
            <person name="Spaulding J."/>
            <person name="Stalker J."/>
            <person name="Stange-Thomann N."/>
            <person name="Stavropoulos S."/>
            <person name="Stone C."/>
            <person name="Strader C."/>
            <person name="Tesfaye S."/>
            <person name="Thomson T."/>
            <person name="Thoulutsang Y."/>
            <person name="Thoulutsang D."/>
            <person name="Topham K."/>
            <person name="Topping I."/>
            <person name="Tsamla T."/>
            <person name="Vassiliev H."/>
            <person name="Vo A."/>
            <person name="Wangchuk T."/>
            <person name="Wangdi T."/>
            <person name="Weiand M."/>
            <person name="Wilkinson J."/>
            <person name="Wilson A."/>
            <person name="Yadav S."/>
            <person name="Young G."/>
            <person name="Yu Q."/>
            <person name="Zembek L."/>
            <person name="Zhong D."/>
            <person name="Zimmer A."/>
            <person name="Zwirko Z."/>
            <person name="Jaffe D.B."/>
            <person name="Alvarez P."/>
            <person name="Brockman W."/>
            <person name="Butler J."/>
            <person name="Chin C."/>
            <person name="Gnerre S."/>
            <person name="Grabherr M."/>
            <person name="Kleber M."/>
            <person name="Mauceli E."/>
            <person name="MacCallum I."/>
        </authorList>
    </citation>
    <scope>NUCLEOTIDE SEQUENCE [LARGE SCALE GENOMIC DNA]</scope>
    <source>
        <strain evidence="3">MSH-3 / Tucson 14011-0111.49</strain>
    </source>
</reference>
<sequence>MAKRKNNSRSGSLAMGNDSDTVTAGDAPPSERKTHLGWILSGGRHSAPNSSSFIATQSSDDTNHSTRLDDLVRQFWEVEHIFEPIARETKEELHCEEHFVNHQTRLPSGEYSVRLHMKRSLESLGDSYLQAKRRLESLERKFVSNPALHEKYSAFMNESLSLDHMSLGPKEDRHKCKYFLPHHCVIEEDSSTTKLRVVFDGCAATTSSLSLNDLLMSGPTIKAIYFTHSS</sequence>
<keyword evidence="3" id="KW-1185">Reference proteome</keyword>
<dbReference type="STRING" id="7234.B4HA49"/>
<dbReference type="AlphaFoldDB" id="B4HA49"/>
<dbReference type="EMBL" id="CH479236">
    <property type="protein sequence ID" value="EDW36724.1"/>
    <property type="molecule type" value="Genomic_DNA"/>
</dbReference>
<dbReference type="eggNOG" id="KOG0017">
    <property type="taxonomic scope" value="Eukaryota"/>
</dbReference>
<evidence type="ECO:0000256" key="1">
    <source>
        <dbReference type="SAM" id="MobiDB-lite"/>
    </source>
</evidence>
<dbReference type="PANTHER" id="PTHR47331">
    <property type="entry name" value="PHD-TYPE DOMAIN-CONTAINING PROTEIN"/>
    <property type="match status" value="1"/>
</dbReference>
<evidence type="ECO:0000313" key="2">
    <source>
        <dbReference type="EMBL" id="EDW36724.1"/>
    </source>
</evidence>
<feature type="compositionally biased region" description="Polar residues" evidence="1">
    <location>
        <begin position="47"/>
        <end position="60"/>
    </location>
</feature>
<dbReference type="OMA" id="WEVESCA"/>